<dbReference type="EMBL" id="BTRK01000004">
    <property type="protein sequence ID" value="GMR50151.1"/>
    <property type="molecule type" value="Genomic_DNA"/>
</dbReference>
<feature type="compositionally biased region" description="Low complexity" evidence="1">
    <location>
        <begin position="676"/>
        <end position="687"/>
    </location>
</feature>
<feature type="compositionally biased region" description="Pro residues" evidence="1">
    <location>
        <begin position="13"/>
        <end position="22"/>
    </location>
</feature>
<feature type="region of interest" description="Disordered" evidence="1">
    <location>
        <begin position="79"/>
        <end position="143"/>
    </location>
</feature>
<evidence type="ECO:0000313" key="2">
    <source>
        <dbReference type="EMBL" id="GMR50151.1"/>
    </source>
</evidence>
<feature type="compositionally biased region" description="Acidic residues" evidence="1">
    <location>
        <begin position="99"/>
        <end position="111"/>
    </location>
</feature>
<organism evidence="2 3">
    <name type="scientific">Pristionchus mayeri</name>
    <dbReference type="NCBI Taxonomy" id="1317129"/>
    <lineage>
        <taxon>Eukaryota</taxon>
        <taxon>Metazoa</taxon>
        <taxon>Ecdysozoa</taxon>
        <taxon>Nematoda</taxon>
        <taxon>Chromadorea</taxon>
        <taxon>Rhabditida</taxon>
        <taxon>Rhabditina</taxon>
        <taxon>Diplogasteromorpha</taxon>
        <taxon>Diplogasteroidea</taxon>
        <taxon>Neodiplogasteridae</taxon>
        <taxon>Pristionchus</taxon>
    </lineage>
</organism>
<feature type="compositionally biased region" description="Basic and acidic residues" evidence="1">
    <location>
        <begin position="449"/>
        <end position="461"/>
    </location>
</feature>
<reference evidence="3" key="1">
    <citation type="submission" date="2022-10" db="EMBL/GenBank/DDBJ databases">
        <title>Genome assembly of Pristionchus species.</title>
        <authorList>
            <person name="Yoshida K."/>
            <person name="Sommer R.J."/>
        </authorList>
    </citation>
    <scope>NUCLEOTIDE SEQUENCE [LARGE SCALE GENOMIC DNA]</scope>
    <source>
        <strain evidence="3">RS5460</strain>
    </source>
</reference>
<feature type="compositionally biased region" description="Low complexity" evidence="1">
    <location>
        <begin position="462"/>
        <end position="486"/>
    </location>
</feature>
<feature type="non-terminal residue" evidence="2">
    <location>
        <position position="1092"/>
    </location>
</feature>
<feature type="compositionally biased region" description="Basic and acidic residues" evidence="1">
    <location>
        <begin position="423"/>
        <end position="438"/>
    </location>
</feature>
<gene>
    <name evidence="2" type="ORF">PMAYCL1PPCAC_20346</name>
</gene>
<feature type="region of interest" description="Disordered" evidence="1">
    <location>
        <begin position="574"/>
        <end position="601"/>
    </location>
</feature>
<feature type="compositionally biased region" description="Basic and acidic residues" evidence="1">
    <location>
        <begin position="979"/>
        <end position="993"/>
    </location>
</feature>
<sequence length="1092" mass="119895">LFSPSSEVSPTPFDLPPEPCTPSPLNVDVTSGPPSKPTEEEFYDVIERSSLPSVSEGRCPSYDESHGHPSSLLAIVMERRSQQPKQALQLFSPSSNIAPDDDEDDVDEETWLTEALPQPPPVGAQKVSVHPDQPTAQLSKSAMKHPLDSELEAFLDPSVPRIESASESENEARRPSPLKKTVTFDDDTLFHIIEERDNAYYGLQRKDEDEDEELLLLAGYKNGHDTWKSELEAFVADDAAPADAADDANGDSLAHDDDEEEELLQLVNDSPPMLHHLHPAPVQERNHMASQELEAFLASVSEPSVTEPEDQGYGDQSTDAAEESAELLTPRAPKRSMSITSTSSLILDDVHSIRLPGETAAEDELARIHRSVGHFDPSYDDPIVAKSRKSVSPKAPEQKNAPVNPLKSPQQGEQSRSSRKREHSADSEEEVSSRHPSEEVFDEASTADDSARSFHFEDSSRKSSSTSTSASKTATSSASTIISSTPRPDDVTPSDAVIDEQGSASEHEQVTHHGVVTVTYEVEEERRYLPKTAAATATFVEQEPIQLLYGHYGISFKKNPPDDYVMQTTTVATEPQELSYESPSSQRSAHQQRPGKLQKPVEHSFFIPTFGTSAPLRPRSSIPDLVVEDVGDEPMEEEEEDVVVEPLPMPPLKIRLPTDKSVDGEEKNNVQEDDSLSTSEVSSASEAIVGDDADSEAVFDDEDDEDHIILEGEKTPLHLNDDDVFSEEPPKKLIYTGEQANDLVNAAYDRLLQHAHTPGDPLEGAVVTTAFIESDSDLNDEAPIKGKRVVLVGKDRSLVRRTSDDDDDSSGRVVELVSDEEEPTPRRPEDVSDKAVQTDEEDMKKARPSGGVKEGDDTRATGKNDDTTIGDGIHFDDEVLLAVERRANEYYFPPEDVETASSIAYPADYVSVEKKLETPVLSRAKIENEKLTREKRGTAEAVGAGIQLPPLSTPTRTPNEKEQAQREDIDLPPLQMKSSVDRSTEDEHSEHLGEGISLPSTVLKPSSTDSKKEAGNLTMHPSTDLRHKPTVSKQEDIGKGVYLDDEVLIAVERRTNEYYFPPVSKTTSTEAPPALIDTGVDAHLPPPPLLRE</sequence>
<protein>
    <submittedName>
        <fullName evidence="2">Uncharacterized protein</fullName>
    </submittedName>
</protein>
<feature type="compositionally biased region" description="Basic and acidic residues" evidence="1">
    <location>
        <begin position="1023"/>
        <end position="1035"/>
    </location>
</feature>
<feature type="compositionally biased region" description="Polar residues" evidence="1">
    <location>
        <begin position="998"/>
        <end position="1008"/>
    </location>
</feature>
<evidence type="ECO:0000313" key="3">
    <source>
        <dbReference type="Proteomes" id="UP001328107"/>
    </source>
</evidence>
<accession>A0AAN5CSS0</accession>
<feature type="region of interest" description="Disordered" evidence="1">
    <location>
        <begin position="1062"/>
        <end position="1092"/>
    </location>
</feature>
<feature type="region of interest" description="Disordered" evidence="1">
    <location>
        <begin position="155"/>
        <end position="180"/>
    </location>
</feature>
<feature type="region of interest" description="Disordered" evidence="1">
    <location>
        <begin position="650"/>
        <end position="696"/>
    </location>
</feature>
<feature type="region of interest" description="Disordered" evidence="1">
    <location>
        <begin position="301"/>
        <end position="337"/>
    </location>
</feature>
<feature type="region of interest" description="Disordered" evidence="1">
    <location>
        <begin position="931"/>
        <end position="1035"/>
    </location>
</feature>
<keyword evidence="3" id="KW-1185">Reference proteome</keyword>
<feature type="region of interest" description="Disordered" evidence="1">
    <location>
        <begin position="1"/>
        <end position="39"/>
    </location>
</feature>
<dbReference type="Proteomes" id="UP001328107">
    <property type="component" value="Unassembled WGS sequence"/>
</dbReference>
<proteinExistence type="predicted"/>
<feature type="region of interest" description="Disordered" evidence="1">
    <location>
        <begin position="800"/>
        <end position="872"/>
    </location>
</feature>
<feature type="compositionally biased region" description="Basic and acidic residues" evidence="1">
    <location>
        <begin position="853"/>
        <end position="866"/>
    </location>
</feature>
<feature type="compositionally biased region" description="Polar residues" evidence="1">
    <location>
        <begin position="579"/>
        <end position="591"/>
    </location>
</feature>
<name>A0AAN5CSS0_9BILA</name>
<feature type="region of interest" description="Disordered" evidence="1">
    <location>
        <begin position="372"/>
        <end position="514"/>
    </location>
</feature>
<dbReference type="AlphaFoldDB" id="A0AAN5CSS0"/>
<feature type="compositionally biased region" description="Basic and acidic residues" evidence="1">
    <location>
        <begin position="958"/>
        <end position="969"/>
    </location>
</feature>
<evidence type="ECO:0000256" key="1">
    <source>
        <dbReference type="SAM" id="MobiDB-lite"/>
    </source>
</evidence>
<feature type="compositionally biased region" description="Basic and acidic residues" evidence="1">
    <location>
        <begin position="823"/>
        <end position="845"/>
    </location>
</feature>
<feature type="compositionally biased region" description="Basic and acidic residues" evidence="1">
    <location>
        <begin position="656"/>
        <end position="670"/>
    </location>
</feature>
<comment type="caution">
    <text evidence="2">The sequence shown here is derived from an EMBL/GenBank/DDBJ whole genome shotgun (WGS) entry which is preliminary data.</text>
</comment>
<feature type="compositionally biased region" description="Polar residues" evidence="1">
    <location>
        <begin position="83"/>
        <end position="97"/>
    </location>
</feature>
<feature type="non-terminal residue" evidence="2">
    <location>
        <position position="1"/>
    </location>
</feature>